<organism evidence="5 6">
    <name type="scientific">Colletotrichum chrysophilum</name>
    <dbReference type="NCBI Taxonomy" id="1836956"/>
    <lineage>
        <taxon>Eukaryota</taxon>
        <taxon>Fungi</taxon>
        <taxon>Dikarya</taxon>
        <taxon>Ascomycota</taxon>
        <taxon>Pezizomycotina</taxon>
        <taxon>Sordariomycetes</taxon>
        <taxon>Hypocreomycetidae</taxon>
        <taxon>Glomerellales</taxon>
        <taxon>Glomerellaceae</taxon>
        <taxon>Colletotrichum</taxon>
        <taxon>Colletotrichum gloeosporioides species complex</taxon>
    </lineage>
</organism>
<dbReference type="GO" id="GO:0016491">
    <property type="term" value="F:oxidoreductase activity"/>
    <property type="evidence" value="ECO:0007669"/>
    <property type="project" value="UniProtKB-KW"/>
</dbReference>
<dbReference type="Pfam" id="PF00106">
    <property type="entry name" value="adh_short"/>
    <property type="match status" value="1"/>
</dbReference>
<dbReference type="InterPro" id="IPR002347">
    <property type="entry name" value="SDR_fam"/>
</dbReference>
<accession>A0AAD9AG06</accession>
<dbReference type="EMBL" id="JAQOWY010000243">
    <property type="protein sequence ID" value="KAK1846250.1"/>
    <property type="molecule type" value="Genomic_DNA"/>
</dbReference>
<dbReference type="Proteomes" id="UP001243330">
    <property type="component" value="Unassembled WGS sequence"/>
</dbReference>
<name>A0AAD9AG06_9PEZI</name>
<dbReference type="InterPro" id="IPR011042">
    <property type="entry name" value="6-blade_b-propeller_TolB-like"/>
</dbReference>
<keyword evidence="6" id="KW-1185">Reference proteome</keyword>
<evidence type="ECO:0000313" key="5">
    <source>
        <dbReference type="EMBL" id="KAK1846250.1"/>
    </source>
</evidence>
<comment type="similarity">
    <text evidence="1">Belongs to the short-chain dehydrogenases/reductases (SDR) family.</text>
</comment>
<proteinExistence type="inferred from homology"/>
<gene>
    <name evidence="5" type="ORF">CCHR01_11144</name>
</gene>
<feature type="region of interest" description="Disordered" evidence="3">
    <location>
        <begin position="1"/>
        <end position="22"/>
    </location>
</feature>
<dbReference type="Gene3D" id="2.120.10.30">
    <property type="entry name" value="TolB, C-terminal domain"/>
    <property type="match status" value="1"/>
</dbReference>
<evidence type="ECO:0000313" key="6">
    <source>
        <dbReference type="Proteomes" id="UP001243330"/>
    </source>
</evidence>
<dbReference type="AlphaFoldDB" id="A0AAD9AG06"/>
<feature type="domain" description="SMP-30/Gluconolactonase/LRE-like region" evidence="4">
    <location>
        <begin position="466"/>
        <end position="733"/>
    </location>
</feature>
<dbReference type="PRINTS" id="PR00081">
    <property type="entry name" value="GDHRDH"/>
</dbReference>
<evidence type="ECO:0000256" key="3">
    <source>
        <dbReference type="SAM" id="MobiDB-lite"/>
    </source>
</evidence>
<evidence type="ECO:0000259" key="4">
    <source>
        <dbReference type="Pfam" id="PF08450"/>
    </source>
</evidence>
<dbReference type="Pfam" id="PF08450">
    <property type="entry name" value="SGL"/>
    <property type="match status" value="1"/>
</dbReference>
<evidence type="ECO:0000256" key="2">
    <source>
        <dbReference type="ARBA" id="ARBA00023002"/>
    </source>
</evidence>
<dbReference type="Gene3D" id="3.40.50.720">
    <property type="entry name" value="NAD(P)-binding Rossmann-like Domain"/>
    <property type="match status" value="1"/>
</dbReference>
<dbReference type="SUPFAM" id="SSF51735">
    <property type="entry name" value="NAD(P)-binding Rossmann-fold domains"/>
    <property type="match status" value="1"/>
</dbReference>
<dbReference type="SUPFAM" id="SSF63829">
    <property type="entry name" value="Calcium-dependent phosphotriesterase"/>
    <property type="match status" value="1"/>
</dbReference>
<dbReference type="InterPro" id="IPR013658">
    <property type="entry name" value="SGL"/>
</dbReference>
<dbReference type="PANTHER" id="PTHR24320">
    <property type="entry name" value="RETINOL DEHYDROGENASE"/>
    <property type="match status" value="1"/>
</dbReference>
<sequence length="759" mass="82647">MTSTAPYANDHRDTNGPGDARPNALKIIRDEGLDGSLQGKVCLITGGTAGIGIETARAMHATGADVYITGRDTQKGVAVAESLTSDGKPGKVVFLQMSLDSVEDVSAAAAQFLSMSENLNILICNAGIVLHPKDLTKDGFETHFGVNYVAHFALFQALRETLIKSAGPSMCSRVVMLASLSHQASSVNFEDINFTTRDYSPMLAYGASKTACIWMANEIERRYGREGLHATSVHPGAIHTEAARHNPSGDAVMLKPEMRKYRKSPEQGAATTIWAAVGKRWESSGGRYLAEVQEAERLKDNDTSFPRLGYASHAPEAVDWSNGTMFSGSSPHIHNARNSIAVYTLFHGGQDAKTPAMWSTTIPILAGLPLVASSFLADLPATFNDTPAIWAYVSYGNPSVAVLTGSFNRSAIDAPHKGETSDPALKKTNEFLNTTNFIAYDERFFDIFGPQATVKQVQQLAFQTHEAPCYNKDTKELYFAEWGPPGGDDGTHSWQYMLDTRNNTLKKITTTPPTVNAHGCIYYRGAYHVVTDGSHNETGALVRVNPETLERTVLLNNYYQEPFMGFNDLDIDSEGNFWLTDSKSGWGRDIVDYTPPTNPTVYFVNGTTMRPKVVHITTGNANGVAVSSLQDGRHTLYLPDTGVSEFKPVSKKNPYGNRALFAYDVAPGGVLTSPRLLNNPISYFYDGIRVSRNGWIFVGAGDGVDVIDPVSGFTLGTIRVGGGDNLAVSLAFGEHEFWIVGRGGVWHVNNVAERLDREW</sequence>
<dbReference type="PANTHER" id="PTHR24320:SF272">
    <property type="entry name" value="NAD(P)-BINDING ROSSMANN-FOLD SUPERFAMILY PROTEIN"/>
    <property type="match status" value="1"/>
</dbReference>
<evidence type="ECO:0000256" key="1">
    <source>
        <dbReference type="ARBA" id="ARBA00006484"/>
    </source>
</evidence>
<protein>
    <submittedName>
        <fullName evidence="5">Lactonohydrolase</fullName>
    </submittedName>
</protein>
<reference evidence="5" key="1">
    <citation type="submission" date="2023-01" db="EMBL/GenBank/DDBJ databases">
        <title>Colletotrichum chrysophilum M932 genome sequence.</title>
        <authorList>
            <person name="Baroncelli R."/>
        </authorList>
    </citation>
    <scope>NUCLEOTIDE SEQUENCE</scope>
    <source>
        <strain evidence="5">M932</strain>
    </source>
</reference>
<keyword evidence="2" id="KW-0560">Oxidoreductase</keyword>
<dbReference type="InterPro" id="IPR036291">
    <property type="entry name" value="NAD(P)-bd_dom_sf"/>
</dbReference>
<comment type="caution">
    <text evidence="5">The sequence shown here is derived from an EMBL/GenBank/DDBJ whole genome shotgun (WGS) entry which is preliminary data.</text>
</comment>